<reference evidence="2 3" key="1">
    <citation type="submission" date="2024-02" db="EMBL/GenBank/DDBJ databases">
        <title>A draft genome for the cacao thread blight pathogen Marasmius crinis-equi.</title>
        <authorList>
            <person name="Cohen S.P."/>
            <person name="Baruah I.K."/>
            <person name="Amoako-Attah I."/>
            <person name="Bukari Y."/>
            <person name="Meinhardt L.W."/>
            <person name="Bailey B.A."/>
        </authorList>
    </citation>
    <scope>NUCLEOTIDE SEQUENCE [LARGE SCALE GENOMIC DNA]</scope>
    <source>
        <strain evidence="2 3">GH-76</strain>
    </source>
</reference>
<comment type="caution">
    <text evidence="2">The sequence shown here is derived from an EMBL/GenBank/DDBJ whole genome shotgun (WGS) entry which is preliminary data.</text>
</comment>
<evidence type="ECO:0000313" key="2">
    <source>
        <dbReference type="EMBL" id="KAL0566114.1"/>
    </source>
</evidence>
<gene>
    <name evidence="2" type="ORF">V5O48_015906</name>
</gene>
<feature type="compositionally biased region" description="Acidic residues" evidence="1">
    <location>
        <begin position="66"/>
        <end position="94"/>
    </location>
</feature>
<dbReference type="EMBL" id="JBAHYK010002006">
    <property type="protein sequence ID" value="KAL0566114.1"/>
    <property type="molecule type" value="Genomic_DNA"/>
</dbReference>
<proteinExistence type="predicted"/>
<accession>A0ABR3ETC4</accession>
<evidence type="ECO:0000256" key="1">
    <source>
        <dbReference type="SAM" id="MobiDB-lite"/>
    </source>
</evidence>
<keyword evidence="3" id="KW-1185">Reference proteome</keyword>
<organism evidence="2 3">
    <name type="scientific">Marasmius crinis-equi</name>
    <dbReference type="NCBI Taxonomy" id="585013"/>
    <lineage>
        <taxon>Eukaryota</taxon>
        <taxon>Fungi</taxon>
        <taxon>Dikarya</taxon>
        <taxon>Basidiomycota</taxon>
        <taxon>Agaricomycotina</taxon>
        <taxon>Agaricomycetes</taxon>
        <taxon>Agaricomycetidae</taxon>
        <taxon>Agaricales</taxon>
        <taxon>Marasmiineae</taxon>
        <taxon>Marasmiaceae</taxon>
        <taxon>Marasmius</taxon>
    </lineage>
</organism>
<protein>
    <submittedName>
        <fullName evidence="2">Uncharacterized protein</fullName>
    </submittedName>
</protein>
<name>A0ABR3ETC4_9AGAR</name>
<evidence type="ECO:0000313" key="3">
    <source>
        <dbReference type="Proteomes" id="UP001465976"/>
    </source>
</evidence>
<feature type="region of interest" description="Disordered" evidence="1">
    <location>
        <begin position="53"/>
        <end position="94"/>
    </location>
</feature>
<dbReference type="Proteomes" id="UP001465976">
    <property type="component" value="Unassembled WGS sequence"/>
</dbReference>
<sequence>MKQVDNAASGGLREGRKAYAIKLARIQWRLRDPFESLWNMPLENWDKAQAVKEEEEVHACSQQGDTSDEELDKEEEGYGEDDKEDDKEEEYKEE</sequence>